<gene>
    <name evidence="1" type="ORF">SAMN05660493_00085</name>
</gene>
<dbReference type="PANTHER" id="PTHR39337:SF1">
    <property type="entry name" value="BLR5642 PROTEIN"/>
    <property type="match status" value="1"/>
</dbReference>
<reference evidence="2" key="1">
    <citation type="submission" date="2016-10" db="EMBL/GenBank/DDBJ databases">
        <authorList>
            <person name="Varghese N."/>
            <person name="Submissions S."/>
        </authorList>
    </citation>
    <scope>NUCLEOTIDE SEQUENCE [LARGE SCALE GENOMIC DNA]</scope>
    <source>
        <strain evidence="2">DSM 19482</strain>
    </source>
</reference>
<dbReference type="AlphaFoldDB" id="A0A1U7PUJ4"/>
<accession>A0A1U7PUJ4</accession>
<organism evidence="1 2">
    <name type="scientific">Epilithonimonas bovis DSM 19482</name>
    <dbReference type="NCBI Taxonomy" id="1121284"/>
    <lineage>
        <taxon>Bacteria</taxon>
        <taxon>Pseudomonadati</taxon>
        <taxon>Bacteroidota</taxon>
        <taxon>Flavobacteriia</taxon>
        <taxon>Flavobacteriales</taxon>
        <taxon>Weeksellaceae</taxon>
        <taxon>Chryseobacterium group</taxon>
        <taxon>Epilithonimonas</taxon>
    </lineage>
</organism>
<name>A0A1U7PUJ4_9FLAO</name>
<sequence length="294" mass="34602">MFYRRKIILGMLEVFGNELEKIRLQKLLFLLSKNQIKPEYDFIPYKYGCYSFSANADLTAMVRQGILLESEANFAKNDEVEYFKALKLSDQKKIQELKESYGKMNANSLMKHTYINFPFWAIKSLKAKEILDEKYYEKVLNAIPKSEKTTLFTIGYEGISLEEYLTRLVRNDVKILIDVRRNPLSMKFGFSKTLLQRYCNALDIEYLHFPEVGIESDKRQELNNQSDYDKLFENYKECNIPNTLETQNKILDLLKSKKRIALTCFEADICQCHRKHLAEALHSNQSFSFDVKHI</sequence>
<dbReference type="RefSeq" id="WP_076781385.1">
    <property type="nucleotide sequence ID" value="NZ_FTPU01000001.1"/>
</dbReference>
<evidence type="ECO:0000313" key="1">
    <source>
        <dbReference type="EMBL" id="SIT95438.1"/>
    </source>
</evidence>
<dbReference type="STRING" id="1121284.SAMN05660493_00085"/>
<protein>
    <submittedName>
        <fullName evidence="1">Uncharacterized conserved protein, DUF488 family</fullName>
    </submittedName>
</protein>
<dbReference type="OrthoDB" id="9810084at2"/>
<proteinExistence type="predicted"/>
<dbReference type="InterPro" id="IPR007438">
    <property type="entry name" value="DUF488"/>
</dbReference>
<dbReference type="PANTHER" id="PTHR39337">
    <property type="entry name" value="BLR5642 PROTEIN"/>
    <property type="match status" value="1"/>
</dbReference>
<dbReference type="EMBL" id="FTPU01000001">
    <property type="protein sequence ID" value="SIT95438.1"/>
    <property type="molecule type" value="Genomic_DNA"/>
</dbReference>
<evidence type="ECO:0000313" key="2">
    <source>
        <dbReference type="Proteomes" id="UP000187261"/>
    </source>
</evidence>
<dbReference type="Pfam" id="PF04343">
    <property type="entry name" value="DUF488"/>
    <property type="match status" value="1"/>
</dbReference>
<keyword evidence="2" id="KW-1185">Reference proteome</keyword>
<dbReference type="Proteomes" id="UP000187261">
    <property type="component" value="Unassembled WGS sequence"/>
</dbReference>